<reference evidence="2 3" key="1">
    <citation type="submission" date="2020-01" db="EMBL/GenBank/DDBJ databases">
        <authorList>
            <person name="Chen J."/>
            <person name="Zhu S."/>
            <person name="Yang J."/>
        </authorList>
    </citation>
    <scope>NUCLEOTIDE SEQUENCE [LARGE SCALE GENOMIC DNA]</scope>
    <source>
        <strain evidence="2 3">345S023</strain>
    </source>
</reference>
<feature type="chain" id="PRO_5030787436" evidence="1">
    <location>
        <begin position="28"/>
        <end position="294"/>
    </location>
</feature>
<protein>
    <submittedName>
        <fullName evidence="2">PEP-CTERM sorting domain-containing protein</fullName>
    </submittedName>
</protein>
<dbReference type="RefSeq" id="WP_163086392.1">
    <property type="nucleotide sequence ID" value="NZ_JAAAWN010000018.1"/>
</dbReference>
<dbReference type="AlphaFoldDB" id="A0A7X5LMI2"/>
<sequence>MKSTKFSNTISAIMVSGFAVVSFYATAGSSSSHSSSYYEKYDACQSSSQGDCNSALGESVYNLITDGIDPWKSASSSDIEIDGVSISMTAWSDTVGTYNDDIVTDAAIVDLGGYGYGVYNKDDEYYGSNPDHAIDSVNTLSHNVDYDFDYVMFSFSEEVTLTGAGFSWVGDDDNTQLSIAGLNDISGLISSEQTWANIVEGALTSGSYDINSYQSIDIAQFDETASAQYWLVGAYNSVFGQLDSTMFDDAFKLASIGFSKPGSSQTDPTSVSEPRTLGAFLACALVVAWRRKRK</sequence>
<organism evidence="2 3">
    <name type="scientific">Alteromonas profundi</name>
    <dbReference type="NCBI Taxonomy" id="2696062"/>
    <lineage>
        <taxon>Bacteria</taxon>
        <taxon>Pseudomonadati</taxon>
        <taxon>Pseudomonadota</taxon>
        <taxon>Gammaproteobacteria</taxon>
        <taxon>Alteromonadales</taxon>
        <taxon>Alteromonadaceae</taxon>
        <taxon>Alteromonas/Salinimonas group</taxon>
        <taxon>Alteromonas</taxon>
    </lineage>
</organism>
<dbReference type="NCBIfam" id="NF041927">
    <property type="entry name" value="Xrt_dep_XDP1"/>
    <property type="match status" value="1"/>
</dbReference>
<dbReference type="EMBL" id="JAAAWN010000018">
    <property type="protein sequence ID" value="NDV92122.1"/>
    <property type="molecule type" value="Genomic_DNA"/>
</dbReference>
<comment type="caution">
    <text evidence="2">The sequence shown here is derived from an EMBL/GenBank/DDBJ whole genome shotgun (WGS) entry which is preliminary data.</text>
</comment>
<proteinExistence type="predicted"/>
<dbReference type="InterPro" id="IPR049672">
    <property type="entry name" value="Xrt_dep_XDP1"/>
</dbReference>
<evidence type="ECO:0000313" key="2">
    <source>
        <dbReference type="EMBL" id="NDV92122.1"/>
    </source>
</evidence>
<keyword evidence="1" id="KW-0732">Signal</keyword>
<name>A0A7X5LMI2_9ALTE</name>
<gene>
    <name evidence="2" type="ORF">GTH32_13155</name>
</gene>
<accession>A0A7X5LMI2</accession>
<keyword evidence="3" id="KW-1185">Reference proteome</keyword>
<dbReference type="Proteomes" id="UP000470213">
    <property type="component" value="Unassembled WGS sequence"/>
</dbReference>
<evidence type="ECO:0000256" key="1">
    <source>
        <dbReference type="SAM" id="SignalP"/>
    </source>
</evidence>
<feature type="signal peptide" evidence="1">
    <location>
        <begin position="1"/>
        <end position="27"/>
    </location>
</feature>
<evidence type="ECO:0000313" key="3">
    <source>
        <dbReference type="Proteomes" id="UP000470213"/>
    </source>
</evidence>